<evidence type="ECO:0000313" key="2">
    <source>
        <dbReference type="WBParaSite" id="ALUE_0000738301-mRNA-1"/>
    </source>
</evidence>
<protein>
    <submittedName>
        <fullName evidence="2">Ovule protein</fullName>
    </submittedName>
</protein>
<reference evidence="2" key="1">
    <citation type="submission" date="2017-02" db="UniProtKB">
        <authorList>
            <consortium name="WormBaseParasite"/>
        </authorList>
    </citation>
    <scope>IDENTIFICATION</scope>
</reference>
<organism evidence="1 2">
    <name type="scientific">Ascaris lumbricoides</name>
    <name type="common">Giant roundworm</name>
    <dbReference type="NCBI Taxonomy" id="6252"/>
    <lineage>
        <taxon>Eukaryota</taxon>
        <taxon>Metazoa</taxon>
        <taxon>Ecdysozoa</taxon>
        <taxon>Nematoda</taxon>
        <taxon>Chromadorea</taxon>
        <taxon>Rhabditida</taxon>
        <taxon>Spirurina</taxon>
        <taxon>Ascaridomorpha</taxon>
        <taxon>Ascaridoidea</taxon>
        <taxon>Ascarididae</taxon>
        <taxon>Ascaris</taxon>
    </lineage>
</organism>
<name>A0A0M3HWA1_ASCLU</name>
<sequence length="131" mass="14662">MEQYIIQSRKSFRCEHVASTSQSRGLMRSSLFTDVAFSITPFSAFHDHSALSNTYFTCFILAALTEPLSAAISRGCCLTNDKCLFPIFSVLKTAICFHFNQNFAFSVSALQICYLCYGLANVWTTSLTHKT</sequence>
<keyword evidence="1" id="KW-1185">Reference proteome</keyword>
<evidence type="ECO:0000313" key="1">
    <source>
        <dbReference type="Proteomes" id="UP000036681"/>
    </source>
</evidence>
<dbReference type="WBParaSite" id="ALUE_0000738301-mRNA-1">
    <property type="protein sequence ID" value="ALUE_0000738301-mRNA-1"/>
    <property type="gene ID" value="ALUE_0000738301"/>
</dbReference>
<dbReference type="Proteomes" id="UP000036681">
    <property type="component" value="Unplaced"/>
</dbReference>
<accession>A0A0M3HWA1</accession>
<dbReference type="AlphaFoldDB" id="A0A0M3HWA1"/>
<proteinExistence type="predicted"/>